<evidence type="ECO:0000256" key="4">
    <source>
        <dbReference type="ARBA" id="ARBA00022786"/>
    </source>
</evidence>
<comment type="similarity">
    <text evidence="10">Belongs to the peptidase C19 family.</text>
</comment>
<dbReference type="Pfam" id="PF00443">
    <property type="entry name" value="UCH"/>
    <property type="match status" value="1"/>
</dbReference>
<dbReference type="Gene3D" id="3.30.40.10">
    <property type="entry name" value="Zinc/RING finger domain, C3HC4 (zinc finger)"/>
    <property type="match status" value="1"/>
</dbReference>
<proteinExistence type="inferred from homology"/>
<keyword evidence="3 10" id="KW-0645">Protease</keyword>
<keyword evidence="8" id="KW-0804">Transcription</keyword>
<feature type="domain" description="USP" evidence="12">
    <location>
        <begin position="202"/>
        <end position="479"/>
    </location>
</feature>
<dbReference type="PROSITE" id="PS50235">
    <property type="entry name" value="USP_3"/>
    <property type="match status" value="1"/>
</dbReference>
<accession>I1C5R8</accession>
<evidence type="ECO:0000256" key="1">
    <source>
        <dbReference type="ARBA" id="ARBA00000707"/>
    </source>
</evidence>
<keyword evidence="14" id="KW-1185">Reference proteome</keyword>
<organism evidence="13 14">
    <name type="scientific">Rhizopus delemar (strain RA 99-880 / ATCC MYA-4621 / FGSC 9543 / NRRL 43880)</name>
    <name type="common">Mucormycosis agent</name>
    <name type="synonym">Rhizopus arrhizus var. delemar</name>
    <dbReference type="NCBI Taxonomy" id="246409"/>
    <lineage>
        <taxon>Eukaryota</taxon>
        <taxon>Fungi</taxon>
        <taxon>Fungi incertae sedis</taxon>
        <taxon>Mucoromycota</taxon>
        <taxon>Mucoromycotina</taxon>
        <taxon>Mucoromycetes</taxon>
        <taxon>Mucorales</taxon>
        <taxon>Mucorineae</taxon>
        <taxon>Rhizopodaceae</taxon>
        <taxon>Rhizopus</taxon>
    </lineage>
</organism>
<dbReference type="InParanoid" id="I1C5R8"/>
<evidence type="ECO:0000259" key="12">
    <source>
        <dbReference type="PROSITE" id="PS50235"/>
    </source>
</evidence>
<keyword evidence="6 10" id="KW-0788">Thiol protease</keyword>
<evidence type="ECO:0000313" key="13">
    <source>
        <dbReference type="EMBL" id="EIE83798.1"/>
    </source>
</evidence>
<dbReference type="OMA" id="NVSCNCI"/>
<dbReference type="GeneID" id="93615474"/>
<dbReference type="EC" id="3.4.19.12" evidence="10"/>
<dbReference type="InterPro" id="IPR050185">
    <property type="entry name" value="Ub_carboxyl-term_hydrolase"/>
</dbReference>
<comment type="catalytic activity">
    <reaction evidence="1 10">
        <text>Thiol-dependent hydrolysis of ester, thioester, amide, peptide and isopeptide bonds formed by the C-terminal Gly of ubiquitin (a 76-residue protein attached to proteins as an intracellular targeting signal).</text>
        <dbReference type="EC" id="3.4.19.12"/>
    </reaction>
</comment>
<dbReference type="PROSITE" id="PS00973">
    <property type="entry name" value="USP_2"/>
    <property type="match status" value="1"/>
</dbReference>
<dbReference type="SUPFAM" id="SSF57850">
    <property type="entry name" value="RING/U-box"/>
    <property type="match status" value="1"/>
</dbReference>
<evidence type="ECO:0000256" key="9">
    <source>
        <dbReference type="ARBA" id="ARBA00023242"/>
    </source>
</evidence>
<protein>
    <recommendedName>
        <fullName evidence="10">Ubiquitin carboxyl-terminal hydrolase</fullName>
        <ecNumber evidence="10">3.4.19.12</ecNumber>
    </recommendedName>
</protein>
<dbReference type="STRING" id="246409.I1C5R8"/>
<dbReference type="FunCoup" id="I1C5R8">
    <property type="interactions" value="266"/>
</dbReference>
<sequence length="479" mass="54784">MSHLPSSPLSPLSPMSPPSPFQYSDQRTIYDVIYANDNPPQFYGDSHLIQTGACSHLAKLKQKYKQVGDDENHIFENYRTLVRYSIAWHKSRKQRMTEQVGKKRKYTKELPLPQCSSCSDPLSRLHACLHSMDFDRYTIFCYECNDYVYDLEIDEKITKTEIVSSRSRRKKQHAQFTPWEPTEQEVSVIVNNSVISSCQGIRGLCNMGNTCFMNVILQSLVHNPLLKAYFLSDNHSPKNCKTQNCMCCEMNDLFTQLYSGDKQPYGPCRFLQSTWMSQKELAGYAQQDAHEFFISALNNIHAGCEGHKLSNCDCIIHKTFAGLLQSNVTCLRCKNITTTCDPMLDISLGLKPPEKKKSNRSLNGRRFSHDERSSKQGNTLKDCLERFSIFHLSLFSVLISMVTLGTHSPKNWVQMNIVAANAAIHFSDNIYTLFAVVNHQGKVDTGHYTMFAKHRNEWFKFDDHNVAAAYQKDVLDSKA</sequence>
<evidence type="ECO:0000256" key="2">
    <source>
        <dbReference type="ARBA" id="ARBA00004123"/>
    </source>
</evidence>
<dbReference type="InterPro" id="IPR013083">
    <property type="entry name" value="Znf_RING/FYVE/PHD"/>
</dbReference>
<keyword evidence="9" id="KW-0539">Nucleus</keyword>
<evidence type="ECO:0000256" key="5">
    <source>
        <dbReference type="ARBA" id="ARBA00022801"/>
    </source>
</evidence>
<dbReference type="PANTHER" id="PTHR21646:SF33">
    <property type="entry name" value="UBIQUITIN CARBOXYL-TERMINAL HYDROLASE 22"/>
    <property type="match status" value="1"/>
</dbReference>
<name>I1C5R8_RHIO9</name>
<dbReference type="PANTHER" id="PTHR21646">
    <property type="entry name" value="UBIQUITIN CARBOXYL-TERMINAL HYDROLASE"/>
    <property type="match status" value="1"/>
</dbReference>
<dbReference type="PROSITE" id="PS00972">
    <property type="entry name" value="USP_1"/>
    <property type="match status" value="1"/>
</dbReference>
<evidence type="ECO:0000313" key="14">
    <source>
        <dbReference type="Proteomes" id="UP000009138"/>
    </source>
</evidence>
<keyword evidence="4 10" id="KW-0833">Ubl conjugation pathway</keyword>
<dbReference type="eggNOG" id="KOG1867">
    <property type="taxonomic scope" value="Eukaryota"/>
</dbReference>
<dbReference type="RefSeq" id="XP_067519194.1">
    <property type="nucleotide sequence ID" value="XM_067663093.1"/>
</dbReference>
<dbReference type="SUPFAM" id="SSF54001">
    <property type="entry name" value="Cysteine proteinases"/>
    <property type="match status" value="1"/>
</dbReference>
<dbReference type="OrthoDB" id="289038at2759"/>
<gene>
    <name evidence="13" type="ORF">RO3G_08503</name>
</gene>
<dbReference type="GO" id="GO:0004843">
    <property type="term" value="F:cysteine-type deubiquitinase activity"/>
    <property type="evidence" value="ECO:0007669"/>
    <property type="project" value="UniProtKB-UniRule"/>
</dbReference>
<dbReference type="GO" id="GO:0005634">
    <property type="term" value="C:nucleus"/>
    <property type="evidence" value="ECO:0007669"/>
    <property type="project" value="UniProtKB-SubCell"/>
</dbReference>
<evidence type="ECO:0000256" key="7">
    <source>
        <dbReference type="ARBA" id="ARBA00023015"/>
    </source>
</evidence>
<dbReference type="InterPro" id="IPR038765">
    <property type="entry name" value="Papain-like_cys_pep_sf"/>
</dbReference>
<evidence type="ECO:0000256" key="6">
    <source>
        <dbReference type="ARBA" id="ARBA00022807"/>
    </source>
</evidence>
<keyword evidence="5 10" id="KW-0378">Hydrolase</keyword>
<dbReference type="InterPro" id="IPR001394">
    <property type="entry name" value="Peptidase_C19_UCH"/>
</dbReference>
<evidence type="ECO:0000256" key="8">
    <source>
        <dbReference type="ARBA" id="ARBA00023163"/>
    </source>
</evidence>
<dbReference type="Proteomes" id="UP000009138">
    <property type="component" value="Unassembled WGS sequence"/>
</dbReference>
<keyword evidence="7" id="KW-0805">Transcription regulation</keyword>
<feature type="compositionally biased region" description="Low complexity" evidence="11">
    <location>
        <begin position="1"/>
        <end position="13"/>
    </location>
</feature>
<evidence type="ECO:0000256" key="10">
    <source>
        <dbReference type="RuleBase" id="RU366025"/>
    </source>
</evidence>
<feature type="region of interest" description="Disordered" evidence="11">
    <location>
        <begin position="351"/>
        <end position="376"/>
    </location>
</feature>
<dbReference type="GO" id="GO:0016579">
    <property type="term" value="P:protein deubiquitination"/>
    <property type="evidence" value="ECO:0007669"/>
    <property type="project" value="InterPro"/>
</dbReference>
<dbReference type="EMBL" id="CH476737">
    <property type="protein sequence ID" value="EIE83798.1"/>
    <property type="molecule type" value="Genomic_DNA"/>
</dbReference>
<dbReference type="GO" id="GO:0006508">
    <property type="term" value="P:proteolysis"/>
    <property type="evidence" value="ECO:0007669"/>
    <property type="project" value="UniProtKB-KW"/>
</dbReference>
<feature type="region of interest" description="Disordered" evidence="11">
    <location>
        <begin position="1"/>
        <end position="20"/>
    </location>
</feature>
<reference evidence="13 14" key="1">
    <citation type="journal article" date="2009" name="PLoS Genet.">
        <title>Genomic analysis of the basal lineage fungus Rhizopus oryzae reveals a whole-genome duplication.</title>
        <authorList>
            <person name="Ma L.-J."/>
            <person name="Ibrahim A.S."/>
            <person name="Skory C."/>
            <person name="Grabherr M.G."/>
            <person name="Burger G."/>
            <person name="Butler M."/>
            <person name="Elias M."/>
            <person name="Idnurm A."/>
            <person name="Lang B.F."/>
            <person name="Sone T."/>
            <person name="Abe A."/>
            <person name="Calvo S.E."/>
            <person name="Corrochano L.M."/>
            <person name="Engels R."/>
            <person name="Fu J."/>
            <person name="Hansberg W."/>
            <person name="Kim J.-M."/>
            <person name="Kodira C.D."/>
            <person name="Koehrsen M.J."/>
            <person name="Liu B."/>
            <person name="Miranda-Saavedra D."/>
            <person name="O'Leary S."/>
            <person name="Ortiz-Castellanos L."/>
            <person name="Poulter R."/>
            <person name="Rodriguez-Romero J."/>
            <person name="Ruiz-Herrera J."/>
            <person name="Shen Y.-Q."/>
            <person name="Zeng Q."/>
            <person name="Galagan J."/>
            <person name="Birren B.W."/>
            <person name="Cuomo C.A."/>
            <person name="Wickes B.L."/>
        </authorList>
    </citation>
    <scope>NUCLEOTIDE SEQUENCE [LARGE SCALE GENOMIC DNA]</scope>
    <source>
        <strain evidence="14">RA 99-880 / ATCC MYA-4621 / FGSC 9543 / NRRL 43880</strain>
    </source>
</reference>
<comment type="subcellular location">
    <subcellularLocation>
        <location evidence="2">Nucleus</location>
    </subcellularLocation>
</comment>
<dbReference type="InterPro" id="IPR028889">
    <property type="entry name" value="USP"/>
</dbReference>
<dbReference type="InterPro" id="IPR018200">
    <property type="entry name" value="USP_CS"/>
</dbReference>
<dbReference type="VEuPathDB" id="FungiDB:RO3G_08503"/>
<evidence type="ECO:0000256" key="11">
    <source>
        <dbReference type="SAM" id="MobiDB-lite"/>
    </source>
</evidence>
<evidence type="ECO:0000256" key="3">
    <source>
        <dbReference type="ARBA" id="ARBA00022670"/>
    </source>
</evidence>
<dbReference type="AlphaFoldDB" id="I1C5R8"/>
<dbReference type="Gene3D" id="3.90.70.10">
    <property type="entry name" value="Cysteine proteinases"/>
    <property type="match status" value="2"/>
</dbReference>